<accession>A0A562NML1</accession>
<feature type="transmembrane region" description="Helical" evidence="7">
    <location>
        <begin position="215"/>
        <end position="233"/>
    </location>
</feature>
<keyword evidence="2" id="KW-0813">Transport</keyword>
<evidence type="ECO:0000256" key="6">
    <source>
        <dbReference type="ARBA" id="ARBA00023136"/>
    </source>
</evidence>
<feature type="transmembrane region" description="Helical" evidence="7">
    <location>
        <begin position="99"/>
        <end position="116"/>
    </location>
</feature>
<evidence type="ECO:0000256" key="4">
    <source>
        <dbReference type="ARBA" id="ARBA00022692"/>
    </source>
</evidence>
<feature type="transmembrane region" description="Helical" evidence="7">
    <location>
        <begin position="73"/>
        <end position="93"/>
    </location>
</feature>
<dbReference type="AlphaFoldDB" id="A0A562NML1"/>
<dbReference type="Pfam" id="PF04632">
    <property type="entry name" value="FUSC"/>
    <property type="match status" value="1"/>
</dbReference>
<evidence type="ECO:0000256" key="3">
    <source>
        <dbReference type="ARBA" id="ARBA00022475"/>
    </source>
</evidence>
<gene>
    <name evidence="8" type="ORF">IQ24_02504</name>
</gene>
<evidence type="ECO:0000256" key="1">
    <source>
        <dbReference type="ARBA" id="ARBA00004651"/>
    </source>
</evidence>
<evidence type="ECO:0000256" key="7">
    <source>
        <dbReference type="SAM" id="Phobius"/>
    </source>
</evidence>
<evidence type="ECO:0000313" key="8">
    <source>
        <dbReference type="EMBL" id="TWI33363.1"/>
    </source>
</evidence>
<feature type="transmembrane region" description="Helical" evidence="7">
    <location>
        <begin position="245"/>
        <end position="263"/>
    </location>
</feature>
<keyword evidence="3" id="KW-1003">Cell membrane</keyword>
<dbReference type="GO" id="GO:0005886">
    <property type="term" value="C:plasma membrane"/>
    <property type="evidence" value="ECO:0007669"/>
    <property type="project" value="UniProtKB-SubCell"/>
</dbReference>
<name>A0A562NML1_9RHOB</name>
<protein>
    <submittedName>
        <fullName evidence="8">Fusaric acid resistance family protein</fullName>
    </submittedName>
</protein>
<keyword evidence="4 7" id="KW-0812">Transmembrane</keyword>
<dbReference type="EMBL" id="VLKU01000007">
    <property type="protein sequence ID" value="TWI33363.1"/>
    <property type="molecule type" value="Genomic_DNA"/>
</dbReference>
<comment type="subcellular location">
    <subcellularLocation>
        <location evidence="1">Cell membrane</location>
        <topology evidence="1">Multi-pass membrane protein</topology>
    </subcellularLocation>
</comment>
<reference evidence="8 9" key="1">
    <citation type="journal article" date="2015" name="Stand. Genomic Sci.">
        <title>Genomic Encyclopedia of Bacterial and Archaeal Type Strains, Phase III: the genomes of soil and plant-associated and newly described type strains.</title>
        <authorList>
            <person name="Whitman W.B."/>
            <person name="Woyke T."/>
            <person name="Klenk H.P."/>
            <person name="Zhou Y."/>
            <person name="Lilburn T.G."/>
            <person name="Beck B.J."/>
            <person name="De Vos P."/>
            <person name="Vandamme P."/>
            <person name="Eisen J.A."/>
            <person name="Garrity G."/>
            <person name="Hugenholtz P."/>
            <person name="Kyrpides N.C."/>
        </authorList>
    </citation>
    <scope>NUCLEOTIDE SEQUENCE [LARGE SCALE GENOMIC DNA]</scope>
    <source>
        <strain evidence="8 9">CGMCC 1.5364</strain>
    </source>
</reference>
<dbReference type="Proteomes" id="UP000316225">
    <property type="component" value="Unassembled WGS sequence"/>
</dbReference>
<keyword evidence="9" id="KW-1185">Reference proteome</keyword>
<evidence type="ECO:0000256" key="5">
    <source>
        <dbReference type="ARBA" id="ARBA00022989"/>
    </source>
</evidence>
<dbReference type="PANTHER" id="PTHR30509">
    <property type="entry name" value="P-HYDROXYBENZOIC ACID EFFLUX PUMP SUBUNIT-RELATED"/>
    <property type="match status" value="1"/>
</dbReference>
<dbReference type="GO" id="GO:0022857">
    <property type="term" value="F:transmembrane transporter activity"/>
    <property type="evidence" value="ECO:0007669"/>
    <property type="project" value="InterPro"/>
</dbReference>
<keyword evidence="6 7" id="KW-0472">Membrane</keyword>
<keyword evidence="5 7" id="KW-1133">Transmembrane helix</keyword>
<dbReference type="PANTHER" id="PTHR30509:SF9">
    <property type="entry name" value="MULTIDRUG RESISTANCE PROTEIN MDTO"/>
    <property type="match status" value="1"/>
</dbReference>
<organism evidence="8 9">
    <name type="scientific">Paracoccus sulfuroxidans</name>
    <dbReference type="NCBI Taxonomy" id="384678"/>
    <lineage>
        <taxon>Bacteria</taxon>
        <taxon>Pseudomonadati</taxon>
        <taxon>Pseudomonadota</taxon>
        <taxon>Alphaproteobacteria</taxon>
        <taxon>Rhodobacterales</taxon>
        <taxon>Paracoccaceae</taxon>
        <taxon>Paracoccus</taxon>
    </lineage>
</organism>
<evidence type="ECO:0000313" key="9">
    <source>
        <dbReference type="Proteomes" id="UP000316225"/>
    </source>
</evidence>
<feature type="transmembrane region" description="Helical" evidence="7">
    <location>
        <begin position="128"/>
        <end position="147"/>
    </location>
</feature>
<proteinExistence type="predicted"/>
<feature type="transmembrane region" description="Helical" evidence="7">
    <location>
        <begin position="298"/>
        <end position="317"/>
    </location>
</feature>
<dbReference type="InterPro" id="IPR006726">
    <property type="entry name" value="PHBA_efflux_AaeB/fusaric-R"/>
</dbReference>
<feature type="transmembrane region" description="Helical" evidence="7">
    <location>
        <begin position="167"/>
        <end position="185"/>
    </location>
</feature>
<evidence type="ECO:0000256" key="2">
    <source>
        <dbReference type="ARBA" id="ARBA00022448"/>
    </source>
</evidence>
<comment type="caution">
    <text evidence="8">The sequence shown here is derived from an EMBL/GenBank/DDBJ whole genome shotgun (WGS) entry which is preliminary data.</text>
</comment>
<sequence>MFRALQLFAAAGIALTVAVQLGLHNAFWAAMPVWVVAQPYRQDLLLRAILRIAGTLLGALIGWLVLVHVPSHAVWIAVLVLGAGLAGAAAYWIGTIYSYGVLLAAITLAVVLIPALDHPIDATALAADRVWCTLIGTVSVTVITFLFTPTRTDSHPLRLHPPAGVTLRHGVIIGVTTLLGALALLAIGGPAGIATAMALTIFSLIIGTSRNPTPILKYMPLGGAIGVAAAIAYRALDMALPDPEGMALLLALAFIAAGALVRAHPRLAPFGLDANMCFLLSAEAGTAGHGLSAHVQGGVALVISAFLFAAVFTRIGAKPQS</sequence>
<feature type="transmembrane region" description="Helical" evidence="7">
    <location>
        <begin position="44"/>
        <end position="66"/>
    </location>
</feature>